<feature type="transmembrane region" description="Helical" evidence="7">
    <location>
        <begin position="6"/>
        <end position="26"/>
    </location>
</feature>
<evidence type="ECO:0000259" key="8">
    <source>
        <dbReference type="Pfam" id="PF20684"/>
    </source>
</evidence>
<keyword evidence="4 7" id="KW-0472">Membrane</keyword>
<dbReference type="RefSeq" id="XP_015401104.1">
    <property type="nucleotide sequence ID" value="XM_015556673.1"/>
</dbReference>
<dbReference type="Proteomes" id="UP000037505">
    <property type="component" value="Unassembled WGS sequence"/>
</dbReference>
<dbReference type="InterPro" id="IPR049326">
    <property type="entry name" value="Rhodopsin_dom_fungi"/>
</dbReference>
<feature type="domain" description="Rhodopsin" evidence="8">
    <location>
        <begin position="26"/>
        <end position="262"/>
    </location>
</feature>
<evidence type="ECO:0000256" key="3">
    <source>
        <dbReference type="ARBA" id="ARBA00022989"/>
    </source>
</evidence>
<proteinExistence type="inferred from homology"/>
<feature type="region of interest" description="Disordered" evidence="6">
    <location>
        <begin position="275"/>
        <end position="301"/>
    </location>
</feature>
<comment type="subcellular location">
    <subcellularLocation>
        <location evidence="1">Membrane</location>
        <topology evidence="1">Multi-pass membrane protein</topology>
    </subcellularLocation>
</comment>
<feature type="transmembrane region" description="Helical" evidence="7">
    <location>
        <begin position="238"/>
        <end position="261"/>
    </location>
</feature>
<evidence type="ECO:0000256" key="4">
    <source>
        <dbReference type="ARBA" id="ARBA00023136"/>
    </source>
</evidence>
<evidence type="ECO:0000256" key="1">
    <source>
        <dbReference type="ARBA" id="ARBA00004141"/>
    </source>
</evidence>
<dbReference type="GeneID" id="26813221"/>
<keyword evidence="3 7" id="KW-1133">Transmembrane helix</keyword>
<feature type="transmembrane region" description="Helical" evidence="7">
    <location>
        <begin position="162"/>
        <end position="187"/>
    </location>
</feature>
<evidence type="ECO:0000256" key="2">
    <source>
        <dbReference type="ARBA" id="ARBA00022692"/>
    </source>
</evidence>
<evidence type="ECO:0000256" key="6">
    <source>
        <dbReference type="SAM" id="MobiDB-lite"/>
    </source>
</evidence>
<keyword evidence="2 7" id="KW-0812">Transmembrane</keyword>
<feature type="transmembrane region" description="Helical" evidence="7">
    <location>
        <begin position="199"/>
        <end position="218"/>
    </location>
</feature>
<reference evidence="9 10" key="1">
    <citation type="submission" date="2014-06" db="EMBL/GenBank/DDBJ databases">
        <title>The Genome of the Aflatoxigenic Filamentous Fungus Aspergillus nomius.</title>
        <authorList>
            <person name="Moore M.G."/>
            <person name="Shannon B.M."/>
            <person name="Brian M.M."/>
        </authorList>
    </citation>
    <scope>NUCLEOTIDE SEQUENCE [LARGE SCALE GENOMIC DNA]</scope>
    <source>
        <strain evidence="9 10">NRRL 13137</strain>
    </source>
</reference>
<evidence type="ECO:0000313" key="9">
    <source>
        <dbReference type="EMBL" id="KNG80181.1"/>
    </source>
</evidence>
<comment type="similarity">
    <text evidence="5">Belongs to the SAT4 family.</text>
</comment>
<dbReference type="AlphaFoldDB" id="A0A0L1IKQ8"/>
<dbReference type="GO" id="GO:0016020">
    <property type="term" value="C:membrane"/>
    <property type="evidence" value="ECO:0007669"/>
    <property type="project" value="UniProtKB-SubCell"/>
</dbReference>
<name>A0A0L1IKQ8_ASPN3</name>
<evidence type="ECO:0000256" key="5">
    <source>
        <dbReference type="ARBA" id="ARBA00038359"/>
    </source>
</evidence>
<sequence length="378" mass="41977">MLAGQGVKAIAVMWVMAIMSFVLVPLRLYTRIYIVKALGLDDHVFNLGWVFLLLYTTFTTIAGQHGFGQPITSLSMDEAVQAVYMEMVGQTFAVLGMAIAKLSLGIFLLRIVVKPWHRISIWISMVSLAVVSVMTAIIFWTQRLPSRAIYDPRVPGRTIVSVTPFSVLLGSWCAAVDFYFAILPWIFIWELNMRFKEKMTIAISLSLGFIAGICGIIRTIELGGLSSANYTEDTVPLIIWSAVELAVTLICVGIPTVRPLYRYIVHGSSVKESHEAYKRQDESGSGSGSGSGSRNKPTFAMPMRNFARAGRKDEFLTTTTTTVDIPDANDRGPDWNSRSYVTGPGQNDEEALVATIEEENSRYMDHICVRQEVHVETN</sequence>
<dbReference type="PANTHER" id="PTHR33048:SF93">
    <property type="entry name" value="INTEGRAL MEMBRANE PROTEIN"/>
    <property type="match status" value="1"/>
</dbReference>
<comment type="caution">
    <text evidence="9">The sequence shown here is derived from an EMBL/GenBank/DDBJ whole genome shotgun (WGS) entry which is preliminary data.</text>
</comment>
<dbReference type="Pfam" id="PF20684">
    <property type="entry name" value="Fung_rhodopsin"/>
    <property type="match status" value="1"/>
</dbReference>
<dbReference type="OrthoDB" id="4682787at2759"/>
<feature type="transmembrane region" description="Helical" evidence="7">
    <location>
        <begin position="87"/>
        <end position="109"/>
    </location>
</feature>
<organism evidence="9 10">
    <name type="scientific">Aspergillus nomiae NRRL (strain ATCC 15546 / NRRL 13137 / CBS 260.88 / M93)</name>
    <dbReference type="NCBI Taxonomy" id="1509407"/>
    <lineage>
        <taxon>Eukaryota</taxon>
        <taxon>Fungi</taxon>
        <taxon>Dikarya</taxon>
        <taxon>Ascomycota</taxon>
        <taxon>Pezizomycotina</taxon>
        <taxon>Eurotiomycetes</taxon>
        <taxon>Eurotiomycetidae</taxon>
        <taxon>Eurotiales</taxon>
        <taxon>Aspergillaceae</taxon>
        <taxon>Aspergillus</taxon>
        <taxon>Aspergillus subgen. Circumdati</taxon>
    </lineage>
</organism>
<dbReference type="InterPro" id="IPR052337">
    <property type="entry name" value="SAT4-like"/>
</dbReference>
<gene>
    <name evidence="9" type="ORF">ANOM_011417</name>
</gene>
<dbReference type="PANTHER" id="PTHR33048">
    <property type="entry name" value="PTH11-LIKE INTEGRAL MEMBRANE PROTEIN (AFU_ORTHOLOGUE AFUA_5G11245)"/>
    <property type="match status" value="1"/>
</dbReference>
<feature type="transmembrane region" description="Helical" evidence="7">
    <location>
        <begin position="47"/>
        <end position="67"/>
    </location>
</feature>
<feature type="transmembrane region" description="Helical" evidence="7">
    <location>
        <begin position="121"/>
        <end position="142"/>
    </location>
</feature>
<dbReference type="EMBL" id="JNOM01000671">
    <property type="protein sequence ID" value="KNG80181.1"/>
    <property type="molecule type" value="Genomic_DNA"/>
</dbReference>
<evidence type="ECO:0000313" key="10">
    <source>
        <dbReference type="Proteomes" id="UP000037505"/>
    </source>
</evidence>
<accession>A0A0L1IKQ8</accession>
<protein>
    <recommendedName>
        <fullName evidence="8">Rhodopsin domain-containing protein</fullName>
    </recommendedName>
</protein>
<keyword evidence="10" id="KW-1185">Reference proteome</keyword>
<evidence type="ECO:0000256" key="7">
    <source>
        <dbReference type="SAM" id="Phobius"/>
    </source>
</evidence>